<accession>A0A3Q4GKT1</accession>
<dbReference type="Proteomes" id="UP000261580">
    <property type="component" value="Unassembled WGS sequence"/>
</dbReference>
<proteinExistence type="predicted"/>
<evidence type="ECO:0000313" key="3">
    <source>
        <dbReference type="Proteomes" id="UP000261580"/>
    </source>
</evidence>
<keyword evidence="3" id="KW-1185">Reference proteome</keyword>
<dbReference type="OMA" id="QDKFFCK"/>
<name>A0A3Q4GKT1_NEOBR</name>
<reference evidence="2" key="1">
    <citation type="submission" date="2025-08" db="UniProtKB">
        <authorList>
            <consortium name="Ensembl"/>
        </authorList>
    </citation>
    <scope>IDENTIFICATION</scope>
</reference>
<reference evidence="2" key="2">
    <citation type="submission" date="2025-09" db="UniProtKB">
        <authorList>
            <consortium name="Ensembl"/>
        </authorList>
    </citation>
    <scope>IDENTIFICATION</scope>
</reference>
<dbReference type="AlphaFoldDB" id="A0A3Q4GKT1"/>
<evidence type="ECO:0000313" key="2">
    <source>
        <dbReference type="Ensembl" id="ENSNBRP00000007303.1"/>
    </source>
</evidence>
<protein>
    <submittedName>
        <fullName evidence="2">Uncharacterized protein</fullName>
    </submittedName>
</protein>
<feature type="chain" id="PRO_5018567708" evidence="1">
    <location>
        <begin position="22"/>
        <end position="123"/>
    </location>
</feature>
<dbReference type="Ensembl" id="ENSNBRT00000007508.1">
    <property type="protein sequence ID" value="ENSNBRP00000007303.1"/>
    <property type="gene ID" value="ENSNBRG00000005720.1"/>
</dbReference>
<evidence type="ECO:0000256" key="1">
    <source>
        <dbReference type="SAM" id="SignalP"/>
    </source>
</evidence>
<keyword evidence="1" id="KW-0732">Signal</keyword>
<organism evidence="2 3">
    <name type="scientific">Neolamprologus brichardi</name>
    <name type="common">Fairy cichlid</name>
    <name type="synonym">Lamprologus brichardi</name>
    <dbReference type="NCBI Taxonomy" id="32507"/>
    <lineage>
        <taxon>Eukaryota</taxon>
        <taxon>Metazoa</taxon>
        <taxon>Chordata</taxon>
        <taxon>Craniata</taxon>
        <taxon>Vertebrata</taxon>
        <taxon>Euteleostomi</taxon>
        <taxon>Actinopterygii</taxon>
        <taxon>Neopterygii</taxon>
        <taxon>Teleostei</taxon>
        <taxon>Neoteleostei</taxon>
        <taxon>Acanthomorphata</taxon>
        <taxon>Ovalentaria</taxon>
        <taxon>Cichlomorphae</taxon>
        <taxon>Cichliformes</taxon>
        <taxon>Cichlidae</taxon>
        <taxon>African cichlids</taxon>
        <taxon>Pseudocrenilabrinae</taxon>
        <taxon>Lamprologini</taxon>
        <taxon>Neolamprologus</taxon>
    </lineage>
</organism>
<dbReference type="GeneTree" id="ENSGT00940000176998"/>
<feature type="signal peptide" evidence="1">
    <location>
        <begin position="1"/>
        <end position="21"/>
    </location>
</feature>
<sequence length="123" mass="13996">MEMMMLVLVSAVAMLINPYAANPVSNNNLNRIIDLTEKYNRDLNEVRLTNPSLCSIQNNFFCKVHDILQKHAKNDNEKDIMNCEEVLKKLQPSDKEKPLPDLLGNLTKCIQRRNLTGNVTQAA</sequence>